<evidence type="ECO:0000256" key="1">
    <source>
        <dbReference type="ARBA" id="ARBA00004572"/>
    </source>
</evidence>
<keyword evidence="6 12" id="KW-1133">Transmembrane helix</keyword>
<dbReference type="STRING" id="947166.A0A1D1UHI3"/>
<dbReference type="GO" id="GO:0030150">
    <property type="term" value="P:protein import into mitochondrial matrix"/>
    <property type="evidence" value="ECO:0007669"/>
    <property type="project" value="TreeGrafter"/>
</dbReference>
<dbReference type="PROSITE" id="PS50005">
    <property type="entry name" value="TPR"/>
    <property type="match status" value="1"/>
</dbReference>
<dbReference type="PANTHER" id="PTHR46208">
    <property type="entry name" value="MITOCHONDRIAL IMPORT RECEPTOR SUBUNIT TOM70"/>
    <property type="match status" value="1"/>
</dbReference>
<feature type="transmembrane region" description="Helical" evidence="12">
    <location>
        <begin position="50"/>
        <end position="70"/>
    </location>
</feature>
<dbReference type="EMBL" id="BDGG01000001">
    <property type="protein sequence ID" value="GAU88921.1"/>
    <property type="molecule type" value="Genomic_DNA"/>
</dbReference>
<dbReference type="SUPFAM" id="SSF48452">
    <property type="entry name" value="TPR-like"/>
    <property type="match status" value="2"/>
</dbReference>
<feature type="compositionally biased region" description="Polar residues" evidence="11">
    <location>
        <begin position="101"/>
        <end position="111"/>
    </location>
</feature>
<dbReference type="Gene3D" id="1.25.40.10">
    <property type="entry name" value="Tetratricopeptide repeat domain"/>
    <property type="match status" value="2"/>
</dbReference>
<protein>
    <recommendedName>
        <fullName evidence="15">Mitochondrial import receptor subunit TOM70</fullName>
    </recommendedName>
</protein>
<feature type="region of interest" description="Disordered" evidence="11">
    <location>
        <begin position="77"/>
        <end position="118"/>
    </location>
</feature>
<evidence type="ECO:0000256" key="3">
    <source>
        <dbReference type="ARBA" id="ARBA00022737"/>
    </source>
</evidence>
<dbReference type="InterPro" id="IPR019734">
    <property type="entry name" value="TPR_rpt"/>
</dbReference>
<dbReference type="Proteomes" id="UP000186922">
    <property type="component" value="Unassembled WGS sequence"/>
</dbReference>
<feature type="repeat" description="TPR" evidence="10">
    <location>
        <begin position="486"/>
        <end position="519"/>
    </location>
</feature>
<evidence type="ECO:0000256" key="7">
    <source>
        <dbReference type="ARBA" id="ARBA00023128"/>
    </source>
</evidence>
<evidence type="ECO:0000256" key="12">
    <source>
        <dbReference type="SAM" id="Phobius"/>
    </source>
</evidence>
<evidence type="ECO:0000256" key="2">
    <source>
        <dbReference type="ARBA" id="ARBA00022692"/>
    </source>
</evidence>
<evidence type="ECO:0000256" key="4">
    <source>
        <dbReference type="ARBA" id="ARBA00022787"/>
    </source>
</evidence>
<organism evidence="13 14">
    <name type="scientific">Ramazzottius varieornatus</name>
    <name type="common">Water bear</name>
    <name type="synonym">Tardigrade</name>
    <dbReference type="NCBI Taxonomy" id="947166"/>
    <lineage>
        <taxon>Eukaryota</taxon>
        <taxon>Metazoa</taxon>
        <taxon>Ecdysozoa</taxon>
        <taxon>Tardigrada</taxon>
        <taxon>Eutardigrada</taxon>
        <taxon>Parachela</taxon>
        <taxon>Hypsibioidea</taxon>
        <taxon>Ramazzottiidae</taxon>
        <taxon>Ramazzottius</taxon>
    </lineage>
</organism>
<comment type="subcellular location">
    <subcellularLocation>
        <location evidence="1">Mitochondrion outer membrane</location>
        <topology evidence="1">Single-pass membrane protein</topology>
    </subcellularLocation>
</comment>
<keyword evidence="3" id="KW-0677">Repeat</keyword>
<keyword evidence="4" id="KW-1000">Mitochondrion outer membrane</keyword>
<name>A0A1D1UHI3_RAMVA</name>
<evidence type="ECO:0000256" key="9">
    <source>
        <dbReference type="ARBA" id="ARBA00038030"/>
    </source>
</evidence>
<dbReference type="PANTHER" id="PTHR46208:SF1">
    <property type="entry name" value="MITOCHONDRIAL IMPORT RECEPTOR SUBUNIT TOM70"/>
    <property type="match status" value="1"/>
</dbReference>
<evidence type="ECO:0000256" key="8">
    <source>
        <dbReference type="ARBA" id="ARBA00023136"/>
    </source>
</evidence>
<reference evidence="13 14" key="1">
    <citation type="journal article" date="2016" name="Nat. Commun.">
        <title>Extremotolerant tardigrade genome and improved radiotolerance of human cultured cells by tardigrade-unique protein.</title>
        <authorList>
            <person name="Hashimoto T."/>
            <person name="Horikawa D.D."/>
            <person name="Saito Y."/>
            <person name="Kuwahara H."/>
            <person name="Kozuka-Hata H."/>
            <person name="Shin-I T."/>
            <person name="Minakuchi Y."/>
            <person name="Ohishi K."/>
            <person name="Motoyama A."/>
            <person name="Aizu T."/>
            <person name="Enomoto A."/>
            <person name="Kondo K."/>
            <person name="Tanaka S."/>
            <person name="Hara Y."/>
            <person name="Koshikawa S."/>
            <person name="Sagara H."/>
            <person name="Miura T."/>
            <person name="Yokobori S."/>
            <person name="Miyagawa K."/>
            <person name="Suzuki Y."/>
            <person name="Kubo T."/>
            <person name="Oyama M."/>
            <person name="Kohara Y."/>
            <person name="Fujiyama A."/>
            <person name="Arakawa K."/>
            <person name="Katayama T."/>
            <person name="Toyoda A."/>
            <person name="Kunieda T."/>
        </authorList>
    </citation>
    <scope>NUCLEOTIDE SEQUENCE [LARGE SCALE GENOMIC DNA]</scope>
    <source>
        <strain evidence="13 14">YOKOZUNA-1</strain>
    </source>
</reference>
<dbReference type="OrthoDB" id="66418at2759"/>
<dbReference type="GO" id="GO:0005741">
    <property type="term" value="C:mitochondrial outer membrane"/>
    <property type="evidence" value="ECO:0007669"/>
    <property type="project" value="UniProtKB-SubCell"/>
</dbReference>
<dbReference type="GO" id="GO:0045039">
    <property type="term" value="P:protein insertion into mitochondrial inner membrane"/>
    <property type="evidence" value="ECO:0007669"/>
    <property type="project" value="TreeGrafter"/>
</dbReference>
<keyword evidence="5 10" id="KW-0802">TPR repeat</keyword>
<keyword evidence="8 12" id="KW-0472">Membrane</keyword>
<evidence type="ECO:0000256" key="10">
    <source>
        <dbReference type="PROSITE-ProRule" id="PRU00339"/>
    </source>
</evidence>
<dbReference type="GO" id="GO:0030943">
    <property type="term" value="F:mitochondrion targeting sequence binding"/>
    <property type="evidence" value="ECO:0007669"/>
    <property type="project" value="TreeGrafter"/>
</dbReference>
<sequence>MSKIPVRPRIAVAAPAVPALPPPLLPLPSLPDFADIDPAWTWGSPNTWPKWLIGLLIGVPLVAGGAYWMYRSQNKPARSIDGSKKRTTPNGSALRGAGDASQVSSGISTGTSSPLPLSLEGKSVTETITMLKNEGNKLFRARRYNEAKQLYSQAITAARQNGIRDDLAQSLQNRAACNEQLKLYEDVRDDCSAALEIDGRYAKAYYRRSRALEKLDKPVQAAHDMIAASILTNFQNAEYRDKSERLVRDLAIKLARTEMEEKKKRPMTTRKLSKVFVRQFNHGFSRDPILEAVSKVNADGNGSADLVEDALWAFSRGEYCQVIDFCNEALLTISSDDRHVMARLLRGTMFFLFGDVTSAKPDFVYVIDAPNAPFAERTNARVKLACLYLQESIDPSEVINRLNDAEAKDPINPDIFFHRAQCNMLFGRFDDCLNDLRKCERLKDDSDSTTAFHIAHIEYRLKANQHPSDEQPLIELENKLTTLNLPEGYVLLGQLFMEKNEHDKAYRFLSRAIGQKSDVHNAVVYTQLGLLEMLWREDRFAARSSLQKAIALDPYYTQALELLMDLDIQAGNLVHAREIYELCVDLAKSEMELVPLIQAYQIGEAGHVVYAQLGIDEGAHNPLPFGMPPDV</sequence>
<keyword evidence="2 12" id="KW-0812">Transmembrane</keyword>
<gene>
    <name evidence="13" type="primary">RvY_01534-1</name>
    <name evidence="13" type="synonym">RvY_01534.1</name>
    <name evidence="13" type="ORF">RvY_01534</name>
</gene>
<proteinExistence type="inferred from homology"/>
<dbReference type="InterPro" id="IPR011990">
    <property type="entry name" value="TPR-like_helical_dom_sf"/>
</dbReference>
<comment type="similarity">
    <text evidence="9">Belongs to the Tom70 family.</text>
</comment>
<evidence type="ECO:0000256" key="11">
    <source>
        <dbReference type="SAM" id="MobiDB-lite"/>
    </source>
</evidence>
<keyword evidence="7" id="KW-0496">Mitochondrion</keyword>
<evidence type="ECO:0000256" key="5">
    <source>
        <dbReference type="ARBA" id="ARBA00022803"/>
    </source>
</evidence>
<comment type="caution">
    <text evidence="13">The sequence shown here is derived from an EMBL/GenBank/DDBJ whole genome shotgun (WGS) entry which is preliminary data.</text>
</comment>
<evidence type="ECO:0000256" key="6">
    <source>
        <dbReference type="ARBA" id="ARBA00022989"/>
    </source>
</evidence>
<dbReference type="AlphaFoldDB" id="A0A1D1UHI3"/>
<evidence type="ECO:0008006" key="15">
    <source>
        <dbReference type="Google" id="ProtNLM"/>
    </source>
</evidence>
<accession>A0A1D1UHI3</accession>
<keyword evidence="14" id="KW-1185">Reference proteome</keyword>
<dbReference type="GO" id="GO:0008320">
    <property type="term" value="F:protein transmembrane transporter activity"/>
    <property type="evidence" value="ECO:0007669"/>
    <property type="project" value="TreeGrafter"/>
</dbReference>
<evidence type="ECO:0000313" key="13">
    <source>
        <dbReference type="EMBL" id="GAU88921.1"/>
    </source>
</evidence>
<dbReference type="SMART" id="SM00028">
    <property type="entry name" value="TPR"/>
    <property type="match status" value="5"/>
</dbReference>
<evidence type="ECO:0000313" key="14">
    <source>
        <dbReference type="Proteomes" id="UP000186922"/>
    </source>
</evidence>